<dbReference type="Gene3D" id="2.30.29.30">
    <property type="entry name" value="Pleckstrin-homology domain (PH domain)/Phosphotyrosine-binding domain (PTB)"/>
    <property type="match status" value="2"/>
</dbReference>
<accession>A0A8N7T6Y5</accession>
<dbReference type="FunFam" id="2.30.29.30:FF:000275">
    <property type="entry name" value="Docking protein 7"/>
    <property type="match status" value="1"/>
</dbReference>
<proteinExistence type="predicted"/>
<name>A0A8N7T6Y5_DANRE</name>
<dbReference type="RefSeq" id="XP_686127.5">
    <property type="nucleotide sequence ID" value="XM_681035.11"/>
</dbReference>
<dbReference type="GO" id="GO:0019901">
    <property type="term" value="F:protein kinase binding"/>
    <property type="evidence" value="ECO:0000318"/>
    <property type="project" value="GO_Central"/>
</dbReference>
<dbReference type="AGR" id="ZFIN:ZDB-GENE-090312-103"/>
<dbReference type="InterPro" id="IPR037748">
    <property type="entry name" value="Dok-7_PTB"/>
</dbReference>
<dbReference type="GO" id="GO:0007416">
    <property type="term" value="P:synapse assembly"/>
    <property type="evidence" value="ECO:0000315"/>
    <property type="project" value="ZFIN"/>
</dbReference>
<dbReference type="SMART" id="SM01244">
    <property type="entry name" value="IRS"/>
    <property type="match status" value="1"/>
</dbReference>
<dbReference type="Proteomes" id="UP000000437">
    <property type="component" value="Chromosome 1"/>
</dbReference>
<feature type="region of interest" description="Disordered" evidence="1">
    <location>
        <begin position="294"/>
        <end position="316"/>
    </location>
</feature>
<evidence type="ECO:0000313" key="6">
    <source>
        <dbReference type="ZFIN" id="ZDB-GENE-090312-103"/>
    </source>
</evidence>
<protein>
    <submittedName>
        <fullName evidence="5">Protein Dok-7 isoform X1</fullName>
    </submittedName>
</protein>
<evidence type="ECO:0000313" key="5">
    <source>
        <dbReference type="RefSeq" id="XP_686127.5"/>
    </source>
</evidence>
<feature type="region of interest" description="Disordered" evidence="1">
    <location>
        <begin position="528"/>
        <end position="547"/>
    </location>
</feature>
<gene>
    <name evidence="5 6" type="primary">dok7b</name>
</gene>
<sequence length="663" mass="72263">MTDTVVVEGQVKLREGKKWKNRWVILRKPSPVADCLSLLVYKERGEKSKGQRERNQATLRDICGLEALQGFDGVNYALSLLCLSQSVMLGFDNRVSLLAWDARIRYSLGEVHRFNVNIQPGTKLESGPASLHLCNNLLVVARDLPPTVIGQWKLSDLRRYGAFPNGFVFEGGTRCGYWAGVFFLACADGEQISFLVDCIVRGISPSRGPFGLRPVLPDPNANPSSIEDRISQEASELEKRLSMLSICSHHSSAASTFSYGASLAGDDRSISSSSSEASHSDNSLGSRLAIWPEPVRHPTPVEPPPPPPSSSSSSHLLVTGCKSTACSVSTSSDERIYGVMMGGLRPPSKPPHPRGLQEAGRQSSTDSGIATGSHSSYSGSFSSYTGSMDIGHGETDEFGSLISLPQNPNSVSIINTPVRTVPQIPEDNPCVCSLREADQTQANVYTSSPLQHYDVPRRFLQHNQEQCSTGVVQDRGSECGAESVPADNVIRQTVLRRLNSCGVDAVPPEGPTTTRLQPIICPDCGGRKVEEKSRSEQQKTDADPKGNYEQMALMSDLSRWTQFRAGEYGEAGLTVTDRAQGDSVNYVNIPISPTSKRQLHYMELDLQDRPESSHTIRAAGSSTKYAHIDITATETAQRVGAQHAQGREDRLLELEHKRRGTLT</sequence>
<evidence type="ECO:0000259" key="2">
    <source>
        <dbReference type="PROSITE" id="PS50003"/>
    </source>
</evidence>
<feature type="region of interest" description="Disordered" evidence="1">
    <location>
        <begin position="340"/>
        <end position="377"/>
    </location>
</feature>
<dbReference type="GO" id="GO:0007528">
    <property type="term" value="P:neuromuscular junction development"/>
    <property type="evidence" value="ECO:0000315"/>
    <property type="project" value="ZFIN"/>
</dbReference>
<feature type="compositionally biased region" description="Pro residues" evidence="1">
    <location>
        <begin position="300"/>
        <end position="309"/>
    </location>
</feature>
<dbReference type="AlphaFoldDB" id="A0A8N7T6Y5"/>
<organism evidence="4 5">
    <name type="scientific">Danio rerio</name>
    <name type="common">Zebrafish</name>
    <name type="synonym">Brachydanio rerio</name>
    <dbReference type="NCBI Taxonomy" id="7955"/>
    <lineage>
        <taxon>Eukaryota</taxon>
        <taxon>Metazoa</taxon>
        <taxon>Chordata</taxon>
        <taxon>Craniata</taxon>
        <taxon>Vertebrata</taxon>
        <taxon>Euteleostomi</taxon>
        <taxon>Actinopterygii</taxon>
        <taxon>Neopterygii</taxon>
        <taxon>Teleostei</taxon>
        <taxon>Ostariophysi</taxon>
        <taxon>Cypriniformes</taxon>
        <taxon>Danionidae</taxon>
        <taxon>Danioninae</taxon>
        <taxon>Danio</taxon>
    </lineage>
</organism>
<dbReference type="PROSITE" id="PS50003">
    <property type="entry name" value="PH_DOMAIN"/>
    <property type="match status" value="1"/>
</dbReference>
<dbReference type="InterPro" id="IPR037746">
    <property type="entry name" value="Dok-7"/>
</dbReference>
<dbReference type="GlyGen" id="A0A8N7T6Y5">
    <property type="glycosylation" value="1 site"/>
</dbReference>
<dbReference type="PANTHER" id="PTHR21636:SF2">
    <property type="entry name" value="PROTEIN DOK-7"/>
    <property type="match status" value="1"/>
</dbReference>
<feature type="domain" description="PH" evidence="2">
    <location>
        <begin position="4"/>
        <end position="109"/>
    </location>
</feature>
<dbReference type="PANTHER" id="PTHR21636">
    <property type="entry name" value="PROTEIN DOK-7"/>
    <property type="match status" value="1"/>
</dbReference>
<feature type="compositionally biased region" description="Polar residues" evidence="1">
    <location>
        <begin position="360"/>
        <end position="370"/>
    </location>
</feature>
<dbReference type="SUPFAM" id="SSF50729">
    <property type="entry name" value="PH domain-like"/>
    <property type="match status" value="2"/>
</dbReference>
<feature type="compositionally biased region" description="Basic and acidic residues" evidence="1">
    <location>
        <begin position="528"/>
        <end position="546"/>
    </location>
</feature>
<dbReference type="InterPro" id="IPR011993">
    <property type="entry name" value="PH-like_dom_sf"/>
</dbReference>
<dbReference type="PROSITE" id="PS51064">
    <property type="entry name" value="IRS_PTB"/>
    <property type="match status" value="1"/>
</dbReference>
<feature type="domain" description="IRS-type PTB" evidence="3">
    <location>
        <begin position="105"/>
        <end position="210"/>
    </location>
</feature>
<keyword evidence="4" id="KW-1185">Reference proteome</keyword>
<evidence type="ECO:0000259" key="3">
    <source>
        <dbReference type="PROSITE" id="PS51064"/>
    </source>
</evidence>
<reference evidence="5" key="1">
    <citation type="submission" date="2025-08" db="UniProtKB">
        <authorList>
            <consortium name="RefSeq"/>
        </authorList>
    </citation>
    <scope>IDENTIFICATION</scope>
    <source>
        <strain evidence="5">Tuebingen</strain>
        <tissue evidence="5">Fibroblasts and whole tissue</tissue>
    </source>
</reference>
<dbReference type="CTD" id="557881"/>
<evidence type="ECO:0000313" key="4">
    <source>
        <dbReference type="Proteomes" id="UP000000437"/>
    </source>
</evidence>
<dbReference type="CDD" id="cd13165">
    <property type="entry name" value="PTB_DOK7"/>
    <property type="match status" value="1"/>
</dbReference>
<dbReference type="GO" id="GO:0048741">
    <property type="term" value="P:skeletal muscle fiber development"/>
    <property type="evidence" value="ECO:0000315"/>
    <property type="project" value="ZFIN"/>
</dbReference>
<dbReference type="OrthoDB" id="6537982at2759"/>
<dbReference type="ZFIN" id="ZDB-GENE-090312-103">
    <property type="gene designation" value="dok7b"/>
</dbReference>
<dbReference type="InterPro" id="IPR001849">
    <property type="entry name" value="PH_domain"/>
</dbReference>
<evidence type="ECO:0000256" key="1">
    <source>
        <dbReference type="SAM" id="MobiDB-lite"/>
    </source>
</evidence>
<dbReference type="GO" id="GO:0001966">
    <property type="term" value="P:thigmotaxis"/>
    <property type="evidence" value="ECO:0000315"/>
    <property type="project" value="ZFIN"/>
</dbReference>
<dbReference type="InterPro" id="IPR002404">
    <property type="entry name" value="IRS_PTB"/>
</dbReference>
<dbReference type="Pfam" id="PF02174">
    <property type="entry name" value="IRS"/>
    <property type="match status" value="1"/>
</dbReference>
<dbReference type="GeneID" id="557881"/>